<evidence type="ECO:0000256" key="5">
    <source>
        <dbReference type="SAM" id="Phobius"/>
    </source>
</evidence>
<keyword evidence="4 5" id="KW-0472">Membrane</keyword>
<keyword evidence="2 5" id="KW-0812">Transmembrane</keyword>
<comment type="subcellular location">
    <subcellularLocation>
        <location evidence="1">Membrane</location>
        <topology evidence="1">Multi-pass membrane protein</topology>
    </subcellularLocation>
</comment>
<sequence>MADSRGRVWTGVIRVAPSRGDHRVALRAAVSVGVPLLMLWAIGRLDLSIYASFGAFAALYGRTDGFGDRLRMQAGAGGILVLAMLAGTGLSVVGAPPLVSVVSVAVVASLVTLLAYAMRWHPPGGLFAVFAIGATASIPASTASFANVLAVGVGSVIFSLLVTTVLAAAGARRLPGIEITRVRQPIGDVAWEMAVTVGVATLLGGAIGLLLVGTHWYWAMVGAAAAVSGAHLTARVIRGLQRLVGTLAGILVAAGILALHLPPLAVILIAIAFQACAEMFVGRNYGIAMIFITPLALMMVELAAPSPVDVLLRDRMLETVIGVAAGTLIAVISAAVRRNNTTSRG</sequence>
<evidence type="ECO:0000256" key="3">
    <source>
        <dbReference type="ARBA" id="ARBA00022989"/>
    </source>
</evidence>
<comment type="caution">
    <text evidence="7">The sequence shown here is derived from an EMBL/GenBank/DDBJ whole genome shotgun (WGS) entry which is preliminary data.</text>
</comment>
<dbReference type="EMBL" id="QUAB01000043">
    <property type="protein sequence ID" value="REJ05147.1"/>
    <property type="molecule type" value="Genomic_DNA"/>
</dbReference>
<dbReference type="Pfam" id="PF13515">
    <property type="entry name" value="FUSC_2"/>
    <property type="match status" value="1"/>
</dbReference>
<feature type="transmembrane region" description="Helical" evidence="5">
    <location>
        <begin position="246"/>
        <end position="273"/>
    </location>
</feature>
<dbReference type="InterPro" id="IPR049453">
    <property type="entry name" value="Memb_transporter_dom"/>
</dbReference>
<keyword evidence="8" id="KW-1185">Reference proteome</keyword>
<feature type="transmembrane region" description="Helical" evidence="5">
    <location>
        <begin position="124"/>
        <end position="142"/>
    </location>
</feature>
<gene>
    <name evidence="7" type="ORF">DY023_11275</name>
</gene>
<evidence type="ECO:0000313" key="8">
    <source>
        <dbReference type="Proteomes" id="UP000262172"/>
    </source>
</evidence>
<evidence type="ECO:0000256" key="4">
    <source>
        <dbReference type="ARBA" id="ARBA00023136"/>
    </source>
</evidence>
<dbReference type="OrthoDB" id="4989419at2"/>
<dbReference type="AlphaFoldDB" id="A0A371NTW2"/>
<feature type="transmembrane region" description="Helical" evidence="5">
    <location>
        <begin position="285"/>
        <end position="304"/>
    </location>
</feature>
<evidence type="ECO:0000256" key="1">
    <source>
        <dbReference type="ARBA" id="ARBA00004141"/>
    </source>
</evidence>
<evidence type="ECO:0000259" key="6">
    <source>
        <dbReference type="Pfam" id="PF13515"/>
    </source>
</evidence>
<organism evidence="7 8">
    <name type="scientific">Microbacterium bovistercoris</name>
    <dbReference type="NCBI Taxonomy" id="2293570"/>
    <lineage>
        <taxon>Bacteria</taxon>
        <taxon>Bacillati</taxon>
        <taxon>Actinomycetota</taxon>
        <taxon>Actinomycetes</taxon>
        <taxon>Micrococcales</taxon>
        <taxon>Microbacteriaceae</taxon>
        <taxon>Microbacterium</taxon>
    </lineage>
</organism>
<evidence type="ECO:0000313" key="7">
    <source>
        <dbReference type="EMBL" id="REJ05147.1"/>
    </source>
</evidence>
<evidence type="ECO:0000256" key="2">
    <source>
        <dbReference type="ARBA" id="ARBA00022692"/>
    </source>
</evidence>
<protein>
    <submittedName>
        <fullName evidence="7">FUSC family protein</fullName>
    </submittedName>
</protein>
<feature type="transmembrane region" description="Helical" evidence="5">
    <location>
        <begin position="316"/>
        <end position="336"/>
    </location>
</feature>
<feature type="transmembrane region" description="Helical" evidence="5">
    <location>
        <begin position="216"/>
        <end position="234"/>
    </location>
</feature>
<feature type="transmembrane region" description="Helical" evidence="5">
    <location>
        <begin position="75"/>
        <end position="92"/>
    </location>
</feature>
<proteinExistence type="predicted"/>
<reference evidence="7 8" key="1">
    <citation type="submission" date="2018-08" db="EMBL/GenBank/DDBJ databases">
        <title>Isolation, diversity and antifungal activity of Actinobacteria from cow dung.</title>
        <authorList>
            <person name="Ling L."/>
        </authorList>
    </citation>
    <scope>NUCLEOTIDE SEQUENCE [LARGE SCALE GENOMIC DNA]</scope>
    <source>
        <strain evidence="7 8">NEAU-LLE</strain>
    </source>
</reference>
<dbReference type="RefSeq" id="WP_116242430.1">
    <property type="nucleotide sequence ID" value="NZ_QUAB01000043.1"/>
</dbReference>
<keyword evidence="3 5" id="KW-1133">Transmembrane helix</keyword>
<feature type="transmembrane region" description="Helical" evidence="5">
    <location>
        <begin position="24"/>
        <end position="41"/>
    </location>
</feature>
<name>A0A371NTW2_9MICO</name>
<feature type="transmembrane region" description="Helical" evidence="5">
    <location>
        <begin position="148"/>
        <end position="169"/>
    </location>
</feature>
<feature type="transmembrane region" description="Helical" evidence="5">
    <location>
        <begin position="98"/>
        <end position="117"/>
    </location>
</feature>
<accession>A0A371NTW2</accession>
<dbReference type="GO" id="GO:0016020">
    <property type="term" value="C:membrane"/>
    <property type="evidence" value="ECO:0007669"/>
    <property type="project" value="UniProtKB-SubCell"/>
</dbReference>
<feature type="domain" description="Integral membrane bound transporter" evidence="6">
    <location>
        <begin position="205"/>
        <end position="328"/>
    </location>
</feature>
<dbReference type="Proteomes" id="UP000262172">
    <property type="component" value="Unassembled WGS sequence"/>
</dbReference>
<feature type="transmembrane region" description="Helical" evidence="5">
    <location>
        <begin position="189"/>
        <end position="210"/>
    </location>
</feature>